<keyword evidence="3" id="KW-1185">Reference proteome</keyword>
<dbReference type="PANTHER" id="PTHR46825">
    <property type="entry name" value="D-ALANYL-D-ALANINE-CARBOXYPEPTIDASE/ENDOPEPTIDASE AMPH"/>
    <property type="match status" value="1"/>
</dbReference>
<accession>A0ABS3BKC1</accession>
<protein>
    <submittedName>
        <fullName evidence="2">Beta-lactamase family protein</fullName>
    </submittedName>
</protein>
<dbReference type="Pfam" id="PF00144">
    <property type="entry name" value="Beta-lactamase"/>
    <property type="match status" value="1"/>
</dbReference>
<dbReference type="Gene3D" id="3.40.710.10">
    <property type="entry name" value="DD-peptidase/beta-lactamase superfamily"/>
    <property type="match status" value="1"/>
</dbReference>
<feature type="domain" description="Beta-lactamase-related" evidence="1">
    <location>
        <begin position="35"/>
        <end position="297"/>
    </location>
</feature>
<comment type="caution">
    <text evidence="2">The sequence shown here is derived from an EMBL/GenBank/DDBJ whole genome shotgun (WGS) entry which is preliminary data.</text>
</comment>
<evidence type="ECO:0000259" key="1">
    <source>
        <dbReference type="Pfam" id="PF00144"/>
    </source>
</evidence>
<dbReference type="PANTHER" id="PTHR46825:SF13">
    <property type="entry name" value="BETA-LACTAMASE-RELATED DOMAIN-CONTAINING PROTEIN"/>
    <property type="match status" value="1"/>
</dbReference>
<sequence length="367" mass="41373">MMKFFKLSFALLSLAILWGCEEETEPKSENEFQKLDKKIEEIITRYSLPGAQLAIMKEERLVYRASYGLADVESSTPVSNNSLFRIASISKPITAIGIYKLAQDKLLDLDSKVFGEGAILGTTFGTKPYSDEIKSITVRHLLEHKAGGWPNDGSDPMFLPIYYPQDQLIGHILDTKPPSQQPGTTVIYSNFGYCILGRVIEAVSGESYEAYIKKNILEPCGITSMQVGRKFMSEKHENEVNYYNPASEFSPYEIDVKRMDAGGGWIAKATDLLRFMARIDRLGQKEDLLNEYYLTQMYFGFTNWFHTGGMAGTSAILERADDNFSFSILANGNAINFDATIVELRKAVFDEINSRPTWPDHDLFDSQ</sequence>
<dbReference type="InterPro" id="IPR012338">
    <property type="entry name" value="Beta-lactam/transpept-like"/>
</dbReference>
<dbReference type="Proteomes" id="UP000664698">
    <property type="component" value="Unassembled WGS sequence"/>
</dbReference>
<dbReference type="EMBL" id="JAFKCW010000001">
    <property type="protein sequence ID" value="MBN7799490.1"/>
    <property type="molecule type" value="Genomic_DNA"/>
</dbReference>
<organism evidence="2 3">
    <name type="scientific">Algoriphagus aestuariicola</name>
    <dbReference type="NCBI Taxonomy" id="1852016"/>
    <lineage>
        <taxon>Bacteria</taxon>
        <taxon>Pseudomonadati</taxon>
        <taxon>Bacteroidota</taxon>
        <taxon>Cytophagia</taxon>
        <taxon>Cytophagales</taxon>
        <taxon>Cyclobacteriaceae</taxon>
        <taxon>Algoriphagus</taxon>
    </lineage>
</organism>
<evidence type="ECO:0000313" key="3">
    <source>
        <dbReference type="Proteomes" id="UP000664698"/>
    </source>
</evidence>
<proteinExistence type="predicted"/>
<dbReference type="InterPro" id="IPR001466">
    <property type="entry name" value="Beta-lactam-related"/>
</dbReference>
<evidence type="ECO:0000313" key="2">
    <source>
        <dbReference type="EMBL" id="MBN7799490.1"/>
    </source>
</evidence>
<dbReference type="RefSeq" id="WP_206567482.1">
    <property type="nucleotide sequence ID" value="NZ_JAFKCW010000001.1"/>
</dbReference>
<gene>
    <name evidence="2" type="ORF">J0A67_01390</name>
</gene>
<reference evidence="2 3" key="1">
    <citation type="submission" date="2021-03" db="EMBL/GenBank/DDBJ databases">
        <title>novel species isolated from a fishpond in China.</title>
        <authorList>
            <person name="Lu H."/>
            <person name="Cai Z."/>
        </authorList>
    </citation>
    <scope>NUCLEOTIDE SEQUENCE [LARGE SCALE GENOMIC DNA]</scope>
    <source>
        <strain evidence="2 3">JCM 31546</strain>
    </source>
</reference>
<dbReference type="InterPro" id="IPR050491">
    <property type="entry name" value="AmpC-like"/>
</dbReference>
<name>A0ABS3BKC1_9BACT</name>
<dbReference type="SUPFAM" id="SSF56601">
    <property type="entry name" value="beta-lactamase/transpeptidase-like"/>
    <property type="match status" value="1"/>
</dbReference>